<dbReference type="PANTHER" id="PTHR30629:SF2">
    <property type="entry name" value="PROPHAGE INTEGRASE INTS-RELATED"/>
    <property type="match status" value="1"/>
</dbReference>
<evidence type="ECO:0000256" key="3">
    <source>
        <dbReference type="ARBA" id="ARBA00023172"/>
    </source>
</evidence>
<evidence type="ECO:0000313" key="4">
    <source>
        <dbReference type="EMBL" id="MBO1108738.1"/>
    </source>
</evidence>
<dbReference type="GO" id="GO:0015074">
    <property type="term" value="P:DNA integration"/>
    <property type="evidence" value="ECO:0007669"/>
    <property type="project" value="UniProtKB-KW"/>
</dbReference>
<gene>
    <name evidence="4" type="ORF">J2R62_10990</name>
</gene>
<dbReference type="PANTHER" id="PTHR30629">
    <property type="entry name" value="PROPHAGE INTEGRASE"/>
    <property type="match status" value="1"/>
</dbReference>
<reference evidence="4" key="1">
    <citation type="submission" date="2021-03" db="EMBL/GenBank/DDBJ databases">
        <title>Plesiomonas shigelloides zfcc0051, isolated from zebrafish feces.</title>
        <authorList>
            <person name="Vanderhoek Z."/>
            <person name="Gaulke C."/>
        </authorList>
    </citation>
    <scope>NUCLEOTIDE SEQUENCE</scope>
    <source>
        <strain evidence="4">Zfcc0051</strain>
    </source>
</reference>
<evidence type="ECO:0000313" key="5">
    <source>
        <dbReference type="Proteomes" id="UP000664658"/>
    </source>
</evidence>
<dbReference type="InterPro" id="IPR013762">
    <property type="entry name" value="Integrase-like_cat_sf"/>
</dbReference>
<sequence>MDSVTQKGFTNQSPAYLKAESSWEACKPPYTNSQLRVCVTAAKTILAEIGKPRRSKYERESYLRIDFSKAGKVTFYSEYPKKMGLKGRKLGEWPEMQIQIAREKAEEEAATGLSAESVHHAVDAMIEDLRGKVARGKLSERSFETYCVRLKKWIRPAFGERELFCDVQYPRIIEILDGWIRSPDVRGSYAIELFAELRRLWTFGAPLFAGGRNVADMVPADYVSSRVHKATPSRRYTDLDAIAQLWVNVGLCSSQQQRNAVRYMIMTGVRPINVTNLMWEYVSEDLSEIVYPAGTEGMRGAMKTQKEFRLPVSPSVKAILLEQKQWRDSAPAGSVNQDYVFVMPRKPTKPFQRRCLDKLIKTHTPAGAIYGEIGEHTVKGRDSAFCTMCRKFLKSNLLVQLRAAGYSRADATEISKLCMHHSDKARDPMAEHYDFSDELSNEEMELKRIAMTAHDRSIIGKVEQIKKC</sequence>
<accession>A0A8I1W7D1</accession>
<keyword evidence="3" id="KW-0233">DNA recombination</keyword>
<comment type="similarity">
    <text evidence="1">Belongs to the 'phage' integrase family.</text>
</comment>
<dbReference type="InterPro" id="IPR050808">
    <property type="entry name" value="Phage_Integrase"/>
</dbReference>
<dbReference type="Proteomes" id="UP000664658">
    <property type="component" value="Unassembled WGS sequence"/>
</dbReference>
<dbReference type="GO" id="GO:0003677">
    <property type="term" value="F:DNA binding"/>
    <property type="evidence" value="ECO:0007669"/>
    <property type="project" value="InterPro"/>
</dbReference>
<evidence type="ECO:0000256" key="2">
    <source>
        <dbReference type="ARBA" id="ARBA00022908"/>
    </source>
</evidence>
<evidence type="ECO:0000256" key="1">
    <source>
        <dbReference type="ARBA" id="ARBA00008857"/>
    </source>
</evidence>
<organism evidence="4 5">
    <name type="scientific">Plesiomonas shigelloides</name>
    <name type="common">Aeromonas shigelloides</name>
    <dbReference type="NCBI Taxonomy" id="703"/>
    <lineage>
        <taxon>Bacteria</taxon>
        <taxon>Pseudomonadati</taxon>
        <taxon>Pseudomonadota</taxon>
        <taxon>Gammaproteobacteria</taxon>
        <taxon>Enterobacterales</taxon>
        <taxon>Enterobacteriaceae</taxon>
        <taxon>Plesiomonas</taxon>
    </lineage>
</organism>
<dbReference type="AlphaFoldDB" id="A0A8I1W7D1"/>
<dbReference type="GO" id="GO:0006310">
    <property type="term" value="P:DNA recombination"/>
    <property type="evidence" value="ECO:0007669"/>
    <property type="project" value="UniProtKB-KW"/>
</dbReference>
<dbReference type="SUPFAM" id="SSF56349">
    <property type="entry name" value="DNA breaking-rejoining enzymes"/>
    <property type="match status" value="1"/>
</dbReference>
<dbReference type="EMBL" id="JAFNAA010000011">
    <property type="protein sequence ID" value="MBO1108738.1"/>
    <property type="molecule type" value="Genomic_DNA"/>
</dbReference>
<dbReference type="InterPro" id="IPR011010">
    <property type="entry name" value="DNA_brk_join_enz"/>
</dbReference>
<keyword evidence="2" id="KW-0229">DNA integration</keyword>
<name>A0A8I1W7D1_PLESH</name>
<protein>
    <submittedName>
        <fullName evidence="4">Recombinase</fullName>
    </submittedName>
</protein>
<proteinExistence type="inferred from homology"/>
<comment type="caution">
    <text evidence="4">The sequence shown here is derived from an EMBL/GenBank/DDBJ whole genome shotgun (WGS) entry which is preliminary data.</text>
</comment>
<dbReference type="Gene3D" id="1.10.443.10">
    <property type="entry name" value="Intergrase catalytic core"/>
    <property type="match status" value="1"/>
</dbReference>